<comment type="caution">
    <text evidence="2">The sequence shown here is derived from an EMBL/GenBank/DDBJ whole genome shotgun (WGS) entry which is preliminary data.</text>
</comment>
<reference evidence="2" key="1">
    <citation type="submission" date="2021-12" db="EMBL/GenBank/DDBJ databases">
        <authorList>
            <person name="Rodrigo-Torres L."/>
            <person name="Arahal R. D."/>
            <person name="Lucena T."/>
        </authorList>
    </citation>
    <scope>NUCLEOTIDE SEQUENCE</scope>
    <source>
        <strain evidence="2">CECT 8226</strain>
    </source>
</reference>
<dbReference type="Proteomes" id="UP000838160">
    <property type="component" value="Unassembled WGS sequence"/>
</dbReference>
<dbReference type="InterPro" id="IPR023614">
    <property type="entry name" value="Porin_dom_sf"/>
</dbReference>
<dbReference type="Gene3D" id="2.40.160.10">
    <property type="entry name" value="Porin"/>
    <property type="match status" value="1"/>
</dbReference>
<dbReference type="SUPFAM" id="SSF56935">
    <property type="entry name" value="Porins"/>
    <property type="match status" value="1"/>
</dbReference>
<evidence type="ECO:0000313" key="2">
    <source>
        <dbReference type="EMBL" id="CAH0528680.1"/>
    </source>
</evidence>
<gene>
    <name evidence="2" type="ORF">VHP8226_02705</name>
</gene>
<accession>A0ABM8ZKM8</accession>
<dbReference type="EMBL" id="CAKLCM010000003">
    <property type="protein sequence ID" value="CAH0528680.1"/>
    <property type="molecule type" value="Genomic_DNA"/>
</dbReference>
<proteinExistence type="predicted"/>
<sequence>MKNSLLAISLVSVSLPTWSAIDLTDNLSVSGFGSTSWASSQNETALLVNRNINDDNCFDCDTTFGLQFDYYYNAFNASLQLVKRPQDHWSEPQVEWAYLSAAYDDFEFRVGRLRLPVFLASEYYYVGHAYTSARPNEEVYNSILGVTAYNGASIIWNHSLSDEMQLSLTPYVGFKDNNDVELNKVVSLEFETEFMWGVNALLTGDNYRINFTYLDSTYDQKVKVNNQQIASSDDEEISLYSLGAEYEIGQLKLTAEGQYNDLTKSWYTGAAYRMGKFTPYTQFGQKYARSTSTSIYDGKTGESWLLGVRYDVMYSVSINAEWQTFSAFGGQSGPFVETPVDSDADMFTVMVNFVF</sequence>
<evidence type="ECO:0000313" key="3">
    <source>
        <dbReference type="Proteomes" id="UP000838160"/>
    </source>
</evidence>
<name>A0ABM8ZKM8_9VIBR</name>
<feature type="chain" id="PRO_5046097228" description="Sulfate ABC transporter permease" evidence="1">
    <location>
        <begin position="20"/>
        <end position="355"/>
    </location>
</feature>
<organism evidence="2 3">
    <name type="scientific">Vibrio hippocampi</name>
    <dbReference type="NCBI Taxonomy" id="654686"/>
    <lineage>
        <taxon>Bacteria</taxon>
        <taxon>Pseudomonadati</taxon>
        <taxon>Pseudomonadota</taxon>
        <taxon>Gammaproteobacteria</taxon>
        <taxon>Vibrionales</taxon>
        <taxon>Vibrionaceae</taxon>
        <taxon>Vibrio</taxon>
    </lineage>
</organism>
<keyword evidence="3" id="KW-1185">Reference proteome</keyword>
<feature type="signal peptide" evidence="1">
    <location>
        <begin position="1"/>
        <end position="19"/>
    </location>
</feature>
<evidence type="ECO:0008006" key="4">
    <source>
        <dbReference type="Google" id="ProtNLM"/>
    </source>
</evidence>
<evidence type="ECO:0000256" key="1">
    <source>
        <dbReference type="SAM" id="SignalP"/>
    </source>
</evidence>
<dbReference type="RefSeq" id="WP_237485589.1">
    <property type="nucleotide sequence ID" value="NZ_CAKLCM010000003.1"/>
</dbReference>
<keyword evidence="1" id="KW-0732">Signal</keyword>
<protein>
    <recommendedName>
        <fullName evidence="4">Sulfate ABC transporter permease</fullName>
    </recommendedName>
</protein>